<dbReference type="KEGG" id="tet:TTHERM_00128360"/>
<evidence type="ECO:0000313" key="2">
    <source>
        <dbReference type="EMBL" id="EAR96072.1"/>
    </source>
</evidence>
<reference evidence="3" key="1">
    <citation type="journal article" date="2006" name="PLoS Biol.">
        <title>Macronuclear genome sequence of the ciliate Tetrahymena thermophila, a model eukaryote.</title>
        <authorList>
            <person name="Eisen J.A."/>
            <person name="Coyne R.S."/>
            <person name="Wu M."/>
            <person name="Wu D."/>
            <person name="Thiagarajan M."/>
            <person name="Wortman J.R."/>
            <person name="Badger J.H."/>
            <person name="Ren Q."/>
            <person name="Amedeo P."/>
            <person name="Jones K.M."/>
            <person name="Tallon L.J."/>
            <person name="Delcher A.L."/>
            <person name="Salzberg S.L."/>
            <person name="Silva J.C."/>
            <person name="Haas B.J."/>
            <person name="Majoros W.H."/>
            <person name="Farzad M."/>
            <person name="Carlton J.M."/>
            <person name="Smith R.K. Jr."/>
            <person name="Garg J."/>
            <person name="Pearlman R.E."/>
            <person name="Karrer K.M."/>
            <person name="Sun L."/>
            <person name="Manning G."/>
            <person name="Elde N.C."/>
            <person name="Turkewitz A.P."/>
            <person name="Asai D.J."/>
            <person name="Wilkes D.E."/>
            <person name="Wang Y."/>
            <person name="Cai H."/>
            <person name="Collins K."/>
            <person name="Stewart B.A."/>
            <person name="Lee S.R."/>
            <person name="Wilamowska K."/>
            <person name="Weinberg Z."/>
            <person name="Ruzzo W.L."/>
            <person name="Wloga D."/>
            <person name="Gaertig J."/>
            <person name="Frankel J."/>
            <person name="Tsao C.-C."/>
            <person name="Gorovsky M.A."/>
            <person name="Keeling P.J."/>
            <person name="Waller R.F."/>
            <person name="Patron N.J."/>
            <person name="Cherry J.M."/>
            <person name="Stover N.A."/>
            <person name="Krieger C.J."/>
            <person name="del Toro C."/>
            <person name="Ryder H.F."/>
            <person name="Williamson S.C."/>
            <person name="Barbeau R.A."/>
            <person name="Hamilton E.P."/>
            <person name="Orias E."/>
        </authorList>
    </citation>
    <scope>NUCLEOTIDE SEQUENCE [LARGE SCALE GENOMIC DNA]</scope>
    <source>
        <strain evidence="3">SB210</strain>
    </source>
</reference>
<dbReference type="RefSeq" id="XP_001016317.1">
    <property type="nucleotide sequence ID" value="XM_001016317.1"/>
</dbReference>
<evidence type="ECO:0000256" key="1">
    <source>
        <dbReference type="SAM" id="MobiDB-lite"/>
    </source>
</evidence>
<dbReference type="Proteomes" id="UP000009168">
    <property type="component" value="Unassembled WGS sequence"/>
</dbReference>
<accession>I7LUU6</accession>
<dbReference type="GeneID" id="7834235"/>
<keyword evidence="3" id="KW-1185">Reference proteome</keyword>
<dbReference type="AlphaFoldDB" id="I7LUU6"/>
<dbReference type="HOGENOM" id="CLU_397183_0_0_1"/>
<protein>
    <submittedName>
        <fullName evidence="2">Uncharacterized protein</fullName>
    </submittedName>
</protein>
<dbReference type="EMBL" id="GG662699">
    <property type="protein sequence ID" value="EAR96072.1"/>
    <property type="molecule type" value="Genomic_DNA"/>
</dbReference>
<proteinExistence type="predicted"/>
<gene>
    <name evidence="2" type="ORF">TTHERM_00128360</name>
</gene>
<evidence type="ECO:0000313" key="3">
    <source>
        <dbReference type="Proteomes" id="UP000009168"/>
    </source>
</evidence>
<sequence length="699" mass="82812">MNILNVQKKKIFKLKYLPKQQKKCGLLEDQCYFNHSHQLHIKSQNSFLQLTNNDQITKCNIEPFNSVEIQLINHSQKQIIKVENFQDNQIELFAESPNMSSSISNKDTMLPEVELTQNDSENLDDQFEQIFEEEESSSFQNSSPKLKEQSLSNNSQLDFVTNHQNNNYQNCIDDSQKVKYCCKQIKSGYLEDSQQTKNLIKTYFSENKNHFKNQNTPSYKILPIDYDDLPSNKFHLYGDIFIELMNSKKSSNQAQDYSQEVILKCNKQINPIFEWKHISQIKTSKKELIFDLNSKTETNKDFNSIIKILKALNQQQELTKLLIEAESNLPRIQNSIKDSFNLLKQNQLIELFYQRRQLFQSKCQFFLKEISGQKKYIFLKLNYNEDKLEIEYSQMGISTNLVEILSGQQINQVAYKIMRGNYPEILGNKLKEIWSQQSIIRLLNFEQNNYKELKFENIELNTLDGLSFKTTMTIKRVQFRYDSIYENLPLKDQFVYIEFNISPRVLQQINKMRKDISAPKLEYIQSQSSSLFQDQQILSPPSIYEQVEVKKSQSQTTIDFNTEDLLNQRFCLAEQIKNENAQTTKQENDESDLEKHSQFIYQAIMQSLNKNKKYILSQKKLQSKAFNSLKNKKRRQLGFIEENNKDFYYEMQTQLLLDKFYNYEEIKELIKQSYQINKQGSPEQKQTNNQFQIQNNFLQ</sequence>
<feature type="region of interest" description="Disordered" evidence="1">
    <location>
        <begin position="132"/>
        <end position="152"/>
    </location>
</feature>
<dbReference type="InParanoid" id="I7LUU6"/>
<organism evidence="2 3">
    <name type="scientific">Tetrahymena thermophila (strain SB210)</name>
    <dbReference type="NCBI Taxonomy" id="312017"/>
    <lineage>
        <taxon>Eukaryota</taxon>
        <taxon>Sar</taxon>
        <taxon>Alveolata</taxon>
        <taxon>Ciliophora</taxon>
        <taxon>Intramacronucleata</taxon>
        <taxon>Oligohymenophorea</taxon>
        <taxon>Hymenostomatida</taxon>
        <taxon>Tetrahymenina</taxon>
        <taxon>Tetrahymenidae</taxon>
        <taxon>Tetrahymena</taxon>
    </lineage>
</organism>
<name>I7LUU6_TETTS</name>